<evidence type="ECO:0000256" key="1">
    <source>
        <dbReference type="SAM" id="MobiDB-lite"/>
    </source>
</evidence>
<accession>A0AAE8W505</accession>
<dbReference type="Proteomes" id="UP000318720">
    <property type="component" value="Unassembled WGS sequence"/>
</dbReference>
<evidence type="ECO:0000313" key="3">
    <source>
        <dbReference type="Proteomes" id="UP000318720"/>
    </source>
</evidence>
<dbReference type="EMBL" id="SPAZ01000069">
    <property type="protein sequence ID" value="TQE37141.1"/>
    <property type="molecule type" value="Genomic_DNA"/>
</dbReference>
<dbReference type="AlphaFoldDB" id="A0AAE8W505"/>
<name>A0AAE8W505_9ACTN</name>
<sequence length="64" mass="6696">MASRRPARPLAAPGTSPSTSSTRACARHAESTLPHSRLRSSGRGPHDAAPSPTEIHQKDPSQDG</sequence>
<evidence type="ECO:0000313" key="2">
    <source>
        <dbReference type="EMBL" id="TQE37141.1"/>
    </source>
</evidence>
<organism evidence="2 3">
    <name type="scientific">Streptomyces ipomoeae</name>
    <dbReference type="NCBI Taxonomy" id="103232"/>
    <lineage>
        <taxon>Bacteria</taxon>
        <taxon>Bacillati</taxon>
        <taxon>Actinomycetota</taxon>
        <taxon>Actinomycetes</taxon>
        <taxon>Kitasatosporales</taxon>
        <taxon>Streptomycetaceae</taxon>
        <taxon>Streptomyces</taxon>
    </lineage>
</organism>
<comment type="caution">
    <text evidence="2">The sequence shown here is derived from an EMBL/GenBank/DDBJ whole genome shotgun (WGS) entry which is preliminary data.</text>
</comment>
<feature type="region of interest" description="Disordered" evidence="1">
    <location>
        <begin position="1"/>
        <end position="64"/>
    </location>
</feature>
<feature type="compositionally biased region" description="Basic and acidic residues" evidence="1">
    <location>
        <begin position="55"/>
        <end position="64"/>
    </location>
</feature>
<gene>
    <name evidence="2" type="ORF">Sipo8835_08900</name>
</gene>
<protein>
    <submittedName>
        <fullName evidence="2">Uncharacterized protein</fullName>
    </submittedName>
</protein>
<proteinExistence type="predicted"/>
<reference evidence="2 3" key="1">
    <citation type="submission" date="2019-03" db="EMBL/GenBank/DDBJ databases">
        <title>Comparative genomic analyses of the sweetpotato soil rot pathogen, Streptomyces ipomoeae.</title>
        <authorList>
            <person name="Ruschel Soares N."/>
            <person name="Badger J.H."/>
            <person name="Huguet-Tapia J.C."/>
            <person name="Clark C.A."/>
            <person name="Pettis G.S."/>
        </authorList>
    </citation>
    <scope>NUCLEOTIDE SEQUENCE [LARGE SCALE GENOMIC DNA]</scope>
    <source>
        <strain evidence="2 3">88-35</strain>
    </source>
</reference>
<feature type="compositionally biased region" description="Low complexity" evidence="1">
    <location>
        <begin position="8"/>
        <end position="24"/>
    </location>
</feature>